<dbReference type="AlphaFoldDB" id="A0A6A3FY73"/>
<name>A0A6A3FY73_9STRA</name>
<proteinExistence type="predicted"/>
<dbReference type="EMBL" id="QXFV01013150">
    <property type="protein sequence ID" value="KAE8951095.1"/>
    <property type="molecule type" value="Genomic_DNA"/>
</dbReference>
<sequence length="115" mass="13287">MVQFRAVVLGFVLVFFLSRWSSFIVQRDRPSEHIGDRDAGSYQALFHTRDDRGRWRELLQLGVESDEVRCEDAENLDTYVETLPVETCAGAEEQDLKATKALPTCMIKRRDANHR</sequence>
<evidence type="ECO:0000313" key="2">
    <source>
        <dbReference type="Proteomes" id="UP000429607"/>
    </source>
</evidence>
<organism evidence="1 2">
    <name type="scientific">Phytophthora rubi</name>
    <dbReference type="NCBI Taxonomy" id="129364"/>
    <lineage>
        <taxon>Eukaryota</taxon>
        <taxon>Sar</taxon>
        <taxon>Stramenopiles</taxon>
        <taxon>Oomycota</taxon>
        <taxon>Peronosporomycetes</taxon>
        <taxon>Peronosporales</taxon>
        <taxon>Peronosporaceae</taxon>
        <taxon>Phytophthora</taxon>
    </lineage>
</organism>
<gene>
    <name evidence="1" type="ORF">PR001_g33874</name>
</gene>
<evidence type="ECO:0000313" key="1">
    <source>
        <dbReference type="EMBL" id="KAE8951095.1"/>
    </source>
</evidence>
<accession>A0A6A3FY73</accession>
<protein>
    <submittedName>
        <fullName evidence="1">Uncharacterized protein</fullName>
    </submittedName>
</protein>
<comment type="caution">
    <text evidence="1">The sequence shown here is derived from an EMBL/GenBank/DDBJ whole genome shotgun (WGS) entry which is preliminary data.</text>
</comment>
<feature type="non-terminal residue" evidence="1">
    <location>
        <position position="115"/>
    </location>
</feature>
<reference evidence="1 2" key="1">
    <citation type="submission" date="2018-09" db="EMBL/GenBank/DDBJ databases">
        <title>Genomic investigation of the strawberry pathogen Phytophthora fragariae indicates pathogenicity is determined by transcriptional variation in three key races.</title>
        <authorList>
            <person name="Adams T.M."/>
            <person name="Armitage A.D."/>
            <person name="Sobczyk M.K."/>
            <person name="Bates H.J."/>
            <person name="Dunwell J.M."/>
            <person name="Nellist C.F."/>
            <person name="Harrison R.J."/>
        </authorList>
    </citation>
    <scope>NUCLEOTIDE SEQUENCE [LARGE SCALE GENOMIC DNA]</scope>
    <source>
        <strain evidence="1 2">SCRP249</strain>
    </source>
</reference>
<dbReference type="Proteomes" id="UP000429607">
    <property type="component" value="Unassembled WGS sequence"/>
</dbReference>